<feature type="compositionally biased region" description="Polar residues" evidence="4">
    <location>
        <begin position="624"/>
        <end position="640"/>
    </location>
</feature>
<feature type="repeat" description="ANK" evidence="3">
    <location>
        <begin position="419"/>
        <end position="457"/>
    </location>
</feature>
<dbReference type="InterPro" id="IPR036770">
    <property type="entry name" value="Ankyrin_rpt-contain_sf"/>
</dbReference>
<comment type="caution">
    <text evidence="5">The sequence shown here is derived from an EMBL/GenBank/DDBJ whole genome shotgun (WGS) entry which is preliminary data.</text>
</comment>
<keyword evidence="1" id="KW-0677">Repeat</keyword>
<feature type="compositionally biased region" description="Basic and acidic residues" evidence="4">
    <location>
        <begin position="669"/>
        <end position="685"/>
    </location>
</feature>
<dbReference type="PANTHER" id="PTHR24189:SF50">
    <property type="entry name" value="ANKYRIN REPEAT AND SOCS BOX PROTEIN 2"/>
    <property type="match status" value="1"/>
</dbReference>
<dbReference type="Proteomes" id="UP000319160">
    <property type="component" value="Unassembled WGS sequence"/>
</dbReference>
<feature type="repeat" description="ANK" evidence="3">
    <location>
        <begin position="349"/>
        <end position="383"/>
    </location>
</feature>
<dbReference type="InterPro" id="IPR050745">
    <property type="entry name" value="Multifunctional_regulatory"/>
</dbReference>
<feature type="region of interest" description="Disordered" evidence="4">
    <location>
        <begin position="494"/>
        <end position="691"/>
    </location>
</feature>
<keyword evidence="6" id="KW-1185">Reference proteome</keyword>
<dbReference type="STRING" id="2512241.A0A553HUE1"/>
<dbReference type="PROSITE" id="PS50297">
    <property type="entry name" value="ANK_REP_REGION"/>
    <property type="match status" value="1"/>
</dbReference>
<dbReference type="OrthoDB" id="823504at2759"/>
<dbReference type="SMART" id="SM00248">
    <property type="entry name" value="ANK"/>
    <property type="match status" value="5"/>
</dbReference>
<dbReference type="Pfam" id="PF00023">
    <property type="entry name" value="Ank"/>
    <property type="match status" value="1"/>
</dbReference>
<proteinExistence type="predicted"/>
<sequence>MGQLAAHVNNDESKLLCEELNSMTMQEPASFATAPAEIVINILNYLVAKRDWLCIARSCRRLSKFIVAELDKYTVGDGDYYAVWYACVTNKPIILLRHIAFDAAIVNRHFTKDFRRKGTRRMRCDSEWRTNHAKTSFGKDMTPLAVAIIASSEAIVQLLLANGADPNRPGLTSSLDRRPWRPIHWAVASKHESSVAIIKMLGAHSVNTNLPPKDYTENELLYEPFPIFMLLVLQKPQWNPRDLRRTNCEEFNGDLWQLQDLRFRQLEAILQCGADPNIRFDSVTPVFFFLYHLSIYSPSFYFDRNMALSHEEDAQATMVNEIATLFLDMLRDFGADIFEIGETYHLGSQPVTPLHAACMLKDRHKPIIDWFLRNGVSIDSLDADQGTPLMAYCASVFTDLDQFRKFLSNGPLINNSDISGRTALHHLCANKYLHPQVMEKAVKIMLDRGADPTFISNDGLVPAQELDPVGFIDPSKSHQKDVLVMLRKATKTWKSRARRREARRKKSEDEERLALTRSEAQVDRPDNWPSDRERRASHEKDGRENRKNGHENKKPGQRIAGPVGGRSHNHATPKGSNRGNRRENQRGQKENRGESHQNGGTRHINAENDNGKGKETKDARHNNNETPPQGNDQSTPPQDTFHQRIHGGKYCSAANQRSHGSSRRKRHREINPEVTDKSIKSEEPAKPIPIACQSWFRRRHGDEA</sequence>
<evidence type="ECO:0000256" key="4">
    <source>
        <dbReference type="SAM" id="MobiDB-lite"/>
    </source>
</evidence>
<name>A0A553HUE1_9PEZI</name>
<feature type="compositionally biased region" description="Basic residues" evidence="4">
    <location>
        <begin position="494"/>
        <end position="505"/>
    </location>
</feature>
<keyword evidence="2 3" id="KW-0040">ANK repeat</keyword>
<feature type="compositionally biased region" description="Basic and acidic residues" evidence="4">
    <location>
        <begin position="580"/>
        <end position="595"/>
    </location>
</feature>
<protein>
    <recommendedName>
        <fullName evidence="7">F-box domain-containing protein</fullName>
    </recommendedName>
</protein>
<gene>
    <name evidence="5" type="ORF">FHL15_007584</name>
</gene>
<evidence type="ECO:0000256" key="2">
    <source>
        <dbReference type="ARBA" id="ARBA00023043"/>
    </source>
</evidence>
<evidence type="ECO:0000313" key="5">
    <source>
        <dbReference type="EMBL" id="TRX91579.1"/>
    </source>
</evidence>
<evidence type="ECO:0008006" key="7">
    <source>
        <dbReference type="Google" id="ProtNLM"/>
    </source>
</evidence>
<evidence type="ECO:0000313" key="6">
    <source>
        <dbReference type="Proteomes" id="UP000319160"/>
    </source>
</evidence>
<dbReference type="AlphaFoldDB" id="A0A553HUE1"/>
<dbReference type="PANTHER" id="PTHR24189">
    <property type="entry name" value="MYOTROPHIN"/>
    <property type="match status" value="1"/>
</dbReference>
<dbReference type="SUPFAM" id="SSF48403">
    <property type="entry name" value="Ankyrin repeat"/>
    <property type="match status" value="1"/>
</dbReference>
<reference evidence="6" key="1">
    <citation type="submission" date="2019-06" db="EMBL/GenBank/DDBJ databases">
        <title>Draft genome sequence of the griseofulvin-producing fungus Xylaria cubensis strain G536.</title>
        <authorList>
            <person name="Mead M.E."/>
            <person name="Raja H.A."/>
            <person name="Steenwyk J.L."/>
            <person name="Knowles S.L."/>
            <person name="Oberlies N.H."/>
            <person name="Rokas A."/>
        </authorList>
    </citation>
    <scope>NUCLEOTIDE SEQUENCE [LARGE SCALE GENOMIC DNA]</scope>
    <source>
        <strain evidence="6">G536</strain>
    </source>
</reference>
<dbReference type="PROSITE" id="PS50088">
    <property type="entry name" value="ANK_REPEAT"/>
    <property type="match status" value="3"/>
</dbReference>
<organism evidence="5 6">
    <name type="scientific">Xylaria flabelliformis</name>
    <dbReference type="NCBI Taxonomy" id="2512241"/>
    <lineage>
        <taxon>Eukaryota</taxon>
        <taxon>Fungi</taxon>
        <taxon>Dikarya</taxon>
        <taxon>Ascomycota</taxon>
        <taxon>Pezizomycotina</taxon>
        <taxon>Sordariomycetes</taxon>
        <taxon>Xylariomycetidae</taxon>
        <taxon>Xylariales</taxon>
        <taxon>Xylariaceae</taxon>
        <taxon>Xylaria</taxon>
    </lineage>
</organism>
<dbReference type="Pfam" id="PF12796">
    <property type="entry name" value="Ank_2"/>
    <property type="match status" value="1"/>
</dbReference>
<feature type="compositionally biased region" description="Basic and acidic residues" evidence="4">
    <location>
        <begin position="604"/>
        <end position="623"/>
    </location>
</feature>
<dbReference type="Gene3D" id="1.25.40.20">
    <property type="entry name" value="Ankyrin repeat-containing domain"/>
    <property type="match status" value="2"/>
</dbReference>
<feature type="repeat" description="ANK" evidence="3">
    <location>
        <begin position="139"/>
        <end position="171"/>
    </location>
</feature>
<accession>A0A553HUE1</accession>
<feature type="compositionally biased region" description="Basic and acidic residues" evidence="4">
    <location>
        <begin position="506"/>
        <end position="554"/>
    </location>
</feature>
<dbReference type="InterPro" id="IPR002110">
    <property type="entry name" value="Ankyrin_rpt"/>
</dbReference>
<evidence type="ECO:0000256" key="3">
    <source>
        <dbReference type="PROSITE-ProRule" id="PRU00023"/>
    </source>
</evidence>
<dbReference type="EMBL" id="VFLP01000044">
    <property type="protein sequence ID" value="TRX91579.1"/>
    <property type="molecule type" value="Genomic_DNA"/>
</dbReference>
<evidence type="ECO:0000256" key="1">
    <source>
        <dbReference type="ARBA" id="ARBA00022737"/>
    </source>
</evidence>